<proteinExistence type="predicted"/>
<sequence length="120" mass="12444">MAGADTLLALAERVEAAGAPDRNLDEEIAVAILWRPSGVCEPAGAIPWWLAASFGIPDYTASLDAAMKLVPGGWHWTVTDYQGAAPARAILGDDSIICTATTPALALTAACLRARARGGR</sequence>
<keyword evidence="2" id="KW-1185">Reference proteome</keyword>
<evidence type="ECO:0000313" key="2">
    <source>
        <dbReference type="Proteomes" id="UP001165565"/>
    </source>
</evidence>
<dbReference type="EMBL" id="JANFAV010000001">
    <property type="protein sequence ID" value="MCW6533285.1"/>
    <property type="molecule type" value="Genomic_DNA"/>
</dbReference>
<evidence type="ECO:0000313" key="1">
    <source>
        <dbReference type="EMBL" id="MCW6533285.1"/>
    </source>
</evidence>
<dbReference type="RefSeq" id="WP_179514414.1">
    <property type="nucleotide sequence ID" value="NZ_JANFAV010000001.1"/>
</dbReference>
<dbReference type="AlphaFoldDB" id="A0AA42CN78"/>
<reference evidence="1" key="1">
    <citation type="submission" date="2022-06" db="EMBL/GenBank/DDBJ databases">
        <title>Sphingomonas sp. nov. isolated from rhizosphere soil of tomato.</title>
        <authorList>
            <person name="Dong H."/>
            <person name="Gao R."/>
        </authorList>
    </citation>
    <scope>NUCLEOTIDE SEQUENCE</scope>
    <source>
        <strain evidence="1">MMSM24</strain>
    </source>
</reference>
<comment type="caution">
    <text evidence="1">The sequence shown here is derived from an EMBL/GenBank/DDBJ whole genome shotgun (WGS) entry which is preliminary data.</text>
</comment>
<accession>A0AA42CN78</accession>
<protein>
    <submittedName>
        <fullName evidence="1">Uncharacterized protein</fullName>
    </submittedName>
</protein>
<gene>
    <name evidence="1" type="ORF">NEE01_00665</name>
</gene>
<name>A0AA42CN78_9SPHN</name>
<organism evidence="1 2">
    <name type="scientific">Sphingomonas lycopersici</name>
    <dbReference type="NCBI Taxonomy" id="2951807"/>
    <lineage>
        <taxon>Bacteria</taxon>
        <taxon>Pseudomonadati</taxon>
        <taxon>Pseudomonadota</taxon>
        <taxon>Alphaproteobacteria</taxon>
        <taxon>Sphingomonadales</taxon>
        <taxon>Sphingomonadaceae</taxon>
        <taxon>Sphingomonas</taxon>
    </lineage>
</organism>
<dbReference type="Proteomes" id="UP001165565">
    <property type="component" value="Unassembled WGS sequence"/>
</dbReference>